<evidence type="ECO:0000256" key="3">
    <source>
        <dbReference type="ARBA" id="ARBA00022676"/>
    </source>
</evidence>
<comment type="similarity">
    <text evidence="2">Belongs to the glycosyltransferase 2 family.</text>
</comment>
<evidence type="ECO:0000313" key="8">
    <source>
        <dbReference type="Proteomes" id="UP001500540"/>
    </source>
</evidence>
<gene>
    <name evidence="7" type="ORF">GCM10022240_20830</name>
</gene>
<feature type="transmembrane region" description="Helical" evidence="6">
    <location>
        <begin position="509"/>
        <end position="536"/>
    </location>
</feature>
<sequence>MRPDARAPAAHRLERMLAALRAQTRPVSALTIVLCGEDADAAAFAAGSGAQLVLTASRTTGFAAAVHLASRSLDGDAVWLLAQDTVPEPGTLGHLADALELAPSVAVVAPKLVQAGDTARIVSLGVSTTRVGRTVGLADGEYDQGQHDGTEDVLGTDVRGILVRAAALAQLQGLDPALGGADEGLDLGVRARLAGGRVCVVSAARMAVHGDGVAGLRGVPATRSAHNTYARRRAQLHRRLAYAHVAWLPLLWLSTLPTALWRTVVQLIAKTPGRIVPEWGAALVSVVRLGAVARARARIRRARRVSWSQLAPLRVTRSQLRTGLHPDLDSSETGAPRGDLRFFSGGGAWAVLAAGVVSVAVFPSLLVWPALGGGALAPLRSTVARLWADAGFGLRPLGLDAVGPADPFSSVVAVLGTLWPGDPSRILVLLWILALPLAVLGAWFAATRLTDRSALRITAAVGWALAPTFLTALTQGRPAAVLVHLLLPWLFYAGTVAHRSWGAAGAASLVFAAVVASAPSLAPALVALWAVLLIAIGIARRGVGLVRVIWLIVPAIVLSAPLVLAQLRAGNAWGLLADPGLVWAGPQVSSDTGGRLLLAAGSPTADPGGWARLLGSGGSWPAGVPAAWLLVLLAPLGVLALLSVFTRRWLAGAAMLLVALAGTGTALAAVGIAVSVVDGAAVPLWPGAALSLAWAGVLGAAVLALDTGFALRVSPDADRALPAGRTRALGAAVVMLTLAVFALPMLTAHLRGQSDLADGPASTLPAFVTAEGRSNPDIGTVVLHPLPAGAVGAQVVWGESATLGGQSTLLATSTRISASDKSVAALAADLVTPTSSDVVSRLRADGIGFVLLAPAEPGADLSRARRLTAATALNQRDGLDAVGSTTKGDLWRVTDAVTPRAPAPGGVSATAQGIAAAQLIAIAAALLLAVPTTASRRRARHRPRVVGRRGTVPAAAPPALQVAPDATLMPAVAAGPVSPVGRPESELADAARRPVTTPAAADEEGS</sequence>
<dbReference type="InterPro" id="IPR029044">
    <property type="entry name" value="Nucleotide-diphossugar_trans"/>
</dbReference>
<evidence type="ECO:0000256" key="2">
    <source>
        <dbReference type="ARBA" id="ARBA00006739"/>
    </source>
</evidence>
<evidence type="ECO:0000256" key="1">
    <source>
        <dbReference type="ARBA" id="ARBA00004776"/>
    </source>
</evidence>
<keyword evidence="4" id="KW-0808">Transferase</keyword>
<evidence type="ECO:0008006" key="9">
    <source>
        <dbReference type="Google" id="ProtNLM"/>
    </source>
</evidence>
<evidence type="ECO:0000313" key="7">
    <source>
        <dbReference type="EMBL" id="GAA3768244.1"/>
    </source>
</evidence>
<accession>A0ABP7GN13</accession>
<feature type="transmembrane region" description="Helical" evidence="6">
    <location>
        <begin position="240"/>
        <end position="259"/>
    </location>
</feature>
<feature type="transmembrane region" description="Helical" evidence="6">
    <location>
        <begin position="426"/>
        <end position="446"/>
    </location>
</feature>
<keyword evidence="3" id="KW-0328">Glycosyltransferase</keyword>
<evidence type="ECO:0000256" key="5">
    <source>
        <dbReference type="SAM" id="MobiDB-lite"/>
    </source>
</evidence>
<feature type="transmembrane region" description="Helical" evidence="6">
    <location>
        <begin position="626"/>
        <end position="646"/>
    </location>
</feature>
<name>A0ABP7GN13_9MICO</name>
<feature type="transmembrane region" description="Helical" evidence="6">
    <location>
        <begin position="347"/>
        <end position="371"/>
    </location>
</feature>
<keyword evidence="6" id="KW-1133">Transmembrane helix</keyword>
<dbReference type="Proteomes" id="UP001500540">
    <property type="component" value="Unassembled WGS sequence"/>
</dbReference>
<protein>
    <recommendedName>
        <fullName evidence="9">Glycosyl transferase</fullName>
    </recommendedName>
</protein>
<keyword evidence="6" id="KW-0812">Transmembrane</keyword>
<evidence type="ECO:0000256" key="6">
    <source>
        <dbReference type="SAM" id="Phobius"/>
    </source>
</evidence>
<dbReference type="SUPFAM" id="SSF53448">
    <property type="entry name" value="Nucleotide-diphospho-sugar transferases"/>
    <property type="match status" value="1"/>
</dbReference>
<keyword evidence="8" id="KW-1185">Reference proteome</keyword>
<reference evidence="8" key="1">
    <citation type="journal article" date="2019" name="Int. J. Syst. Evol. Microbiol.">
        <title>The Global Catalogue of Microorganisms (GCM) 10K type strain sequencing project: providing services to taxonomists for standard genome sequencing and annotation.</title>
        <authorList>
            <consortium name="The Broad Institute Genomics Platform"/>
            <consortium name="The Broad Institute Genome Sequencing Center for Infectious Disease"/>
            <person name="Wu L."/>
            <person name="Ma J."/>
        </authorList>
    </citation>
    <scope>NUCLEOTIDE SEQUENCE [LARGE SCALE GENOMIC DNA]</scope>
    <source>
        <strain evidence="8">JCM 16950</strain>
    </source>
</reference>
<comment type="caution">
    <text evidence="7">The sequence shown here is derived from an EMBL/GenBank/DDBJ whole genome shotgun (WGS) entry which is preliminary data.</text>
</comment>
<feature type="transmembrane region" description="Helical" evidence="6">
    <location>
        <begin position="726"/>
        <end position="746"/>
    </location>
</feature>
<feature type="transmembrane region" description="Helical" evidence="6">
    <location>
        <begin position="279"/>
        <end position="297"/>
    </location>
</feature>
<evidence type="ECO:0000256" key="4">
    <source>
        <dbReference type="ARBA" id="ARBA00022679"/>
    </source>
</evidence>
<dbReference type="Gene3D" id="3.90.550.10">
    <property type="entry name" value="Spore Coat Polysaccharide Biosynthesis Protein SpsA, Chain A"/>
    <property type="match status" value="1"/>
</dbReference>
<feature type="transmembrane region" description="Helical" evidence="6">
    <location>
        <begin position="914"/>
        <end position="934"/>
    </location>
</feature>
<dbReference type="PANTHER" id="PTHR43179:SF12">
    <property type="entry name" value="GALACTOFURANOSYLTRANSFERASE GLFT2"/>
    <property type="match status" value="1"/>
</dbReference>
<dbReference type="Pfam" id="PF13641">
    <property type="entry name" value="Glyco_tranf_2_3"/>
    <property type="match status" value="1"/>
</dbReference>
<comment type="pathway">
    <text evidence="1">Cell wall biogenesis; cell wall polysaccharide biosynthesis.</text>
</comment>
<feature type="compositionally biased region" description="Basic and acidic residues" evidence="5">
    <location>
        <begin position="983"/>
        <end position="992"/>
    </location>
</feature>
<feature type="transmembrane region" description="Helical" evidence="6">
    <location>
        <begin position="548"/>
        <end position="567"/>
    </location>
</feature>
<feature type="region of interest" description="Disordered" evidence="5">
    <location>
        <begin position="975"/>
        <end position="1006"/>
    </location>
</feature>
<feature type="transmembrane region" description="Helical" evidence="6">
    <location>
        <begin position="683"/>
        <end position="705"/>
    </location>
</feature>
<organism evidence="7 8">
    <name type="scientific">Microbacterium kribbense</name>
    <dbReference type="NCBI Taxonomy" id="433645"/>
    <lineage>
        <taxon>Bacteria</taxon>
        <taxon>Bacillati</taxon>
        <taxon>Actinomycetota</taxon>
        <taxon>Actinomycetes</taxon>
        <taxon>Micrococcales</taxon>
        <taxon>Microbacteriaceae</taxon>
        <taxon>Microbacterium</taxon>
    </lineage>
</organism>
<feature type="transmembrane region" description="Helical" evidence="6">
    <location>
        <begin position="653"/>
        <end position="677"/>
    </location>
</feature>
<dbReference type="PANTHER" id="PTHR43179">
    <property type="entry name" value="RHAMNOSYLTRANSFERASE WBBL"/>
    <property type="match status" value="1"/>
</dbReference>
<keyword evidence="6" id="KW-0472">Membrane</keyword>
<dbReference type="EMBL" id="BAABAF010000007">
    <property type="protein sequence ID" value="GAA3768244.1"/>
    <property type="molecule type" value="Genomic_DNA"/>
</dbReference>
<proteinExistence type="inferred from homology"/>